<comment type="caution">
    <text evidence="1">The sequence shown here is derived from an EMBL/GenBank/DDBJ whole genome shotgun (WGS) entry which is preliminary data.</text>
</comment>
<reference evidence="1 2" key="1">
    <citation type="submission" date="2019-12" db="EMBL/GenBank/DDBJ databases">
        <title>Nesterenkonia muleiensis sp. nov., a novel actinobacterium isolated from sap of Populus euphratica.</title>
        <authorList>
            <person name="Wang R."/>
        </authorList>
    </citation>
    <scope>NUCLEOTIDE SEQUENCE [LARGE SCALE GENOMIC DNA]</scope>
    <source>
        <strain evidence="1 2">F10</strain>
    </source>
</reference>
<keyword evidence="2" id="KW-1185">Reference proteome</keyword>
<dbReference type="AlphaFoldDB" id="A0A7K1UMC6"/>
<dbReference type="Proteomes" id="UP000460157">
    <property type="component" value="Unassembled WGS sequence"/>
</dbReference>
<dbReference type="EMBL" id="WRPM01000101">
    <property type="protein sequence ID" value="MVT27620.1"/>
    <property type="molecule type" value="Genomic_DNA"/>
</dbReference>
<proteinExistence type="predicted"/>
<evidence type="ECO:0000313" key="2">
    <source>
        <dbReference type="Proteomes" id="UP000460157"/>
    </source>
</evidence>
<organism evidence="1 2">
    <name type="scientific">Nesterenkonia alkaliphila</name>
    <dbReference type="NCBI Taxonomy" id="1463631"/>
    <lineage>
        <taxon>Bacteria</taxon>
        <taxon>Bacillati</taxon>
        <taxon>Actinomycetota</taxon>
        <taxon>Actinomycetes</taxon>
        <taxon>Micrococcales</taxon>
        <taxon>Micrococcaceae</taxon>
        <taxon>Nesterenkonia</taxon>
    </lineage>
</organism>
<sequence length="578" mass="63371">MAAASVQVGFAGSGTVLERLAFPLTQAVEEILRHREDFDEQALHRLEGHRTLLLSLVQEGVPALGDEPGPERVAQQADLLKRWRAAEKGLVATLRRLGDSLHGHVDDVKELEEAVQARVAARVQAATAGTTDTQEELRSFLGLRRAGKRSAEFHAERVLELLDRSKAGDAAGEGRRYSIQRIWNTWFKAGSTGRVGTGVILVPILVGLVSGWAAVAAQNQSTTAFGRTLTGDQPLAELRIFGDPAQVPDYAVPPLGEDHPSNAETLTLGYIRDRMQRSADREDIALLPDHLELTVALLPIDDYVDYQPHSEYDHRIVIDYWDLLEAYQEIRQDIADQYPEVINSATGEIELGQAILPVWLFDDDSYAPGLPLTGEISAGVDSRLGQYYFVATEPVRRNLQDDGSSIPLGSMVAYDLQELGRTMEYNHQVAADVSPQALFWAGAIAGWTGSQAALLVLVAAVQALSQVVGSRAARRQLAVVRDRLNQLALGLDLSRIDMVAVLGGEDGHYGEAAEADQRLYEAALVTAWREVQVLESLPRRQQRGPQWASRVAQMDRLVASLSERDVDVAQRALALLRS</sequence>
<protein>
    <recommendedName>
        <fullName evidence="3">DUF5129 domain-containing protein</fullName>
    </recommendedName>
</protein>
<evidence type="ECO:0008006" key="3">
    <source>
        <dbReference type="Google" id="ProtNLM"/>
    </source>
</evidence>
<gene>
    <name evidence="1" type="ORF">GNZ21_14880</name>
</gene>
<dbReference type="OrthoDB" id="4903304at2"/>
<evidence type="ECO:0000313" key="1">
    <source>
        <dbReference type="EMBL" id="MVT27620.1"/>
    </source>
</evidence>
<name>A0A7K1UMC6_9MICC</name>
<accession>A0A7K1UMC6</accession>